<evidence type="ECO:0000256" key="3">
    <source>
        <dbReference type="ARBA" id="ARBA00022771"/>
    </source>
</evidence>
<feature type="region of interest" description="Disordered" evidence="7">
    <location>
        <begin position="1"/>
        <end position="43"/>
    </location>
</feature>
<dbReference type="PROSITE" id="PS50114">
    <property type="entry name" value="GATA_ZN_FINGER_2"/>
    <property type="match status" value="1"/>
</dbReference>
<keyword evidence="10" id="KW-1185">Reference proteome</keyword>
<dbReference type="InterPro" id="IPR000679">
    <property type="entry name" value="Znf_GATA"/>
</dbReference>
<dbReference type="PRINTS" id="PR00619">
    <property type="entry name" value="GATAZNFINGER"/>
</dbReference>
<keyword evidence="4" id="KW-0862">Zinc</keyword>
<comment type="subcellular location">
    <subcellularLocation>
        <location evidence="1">Nucleus</location>
    </subcellularLocation>
</comment>
<evidence type="ECO:0000313" key="10">
    <source>
        <dbReference type="Proteomes" id="UP001211907"/>
    </source>
</evidence>
<evidence type="ECO:0000256" key="6">
    <source>
        <dbReference type="PROSITE-ProRule" id="PRU00094"/>
    </source>
</evidence>
<dbReference type="PANTHER" id="PTHR10071:SF281">
    <property type="entry name" value="BOX A-BINDING FACTOR-RELATED"/>
    <property type="match status" value="1"/>
</dbReference>
<comment type="caution">
    <text evidence="9">The sequence shown here is derived from an EMBL/GenBank/DDBJ whole genome shotgun (WGS) entry which is preliminary data.</text>
</comment>
<sequence length="479" mass="49788">MSNRSMYLSPLSIPGKGGVASDTAGARRPTSMSSLNSTQPSLSAGLSAVSDLTLDDAAAALADRGLANSGGAHDADAKDDDDDMRSDVAMTGVGPKHASASTAASLLVAPHPHPHAHPHPSLYAHLDPPPAIKIEQYLADTQQPFALGCFVPAVSPAVPTAASLGSGFGFGAASAFGSDLRLGESAGGAASFGADDQSHILEFLLDAGRGFNPNATTNSNSNFMNMMLADMSEQSMSVSAPGLSNSPHSFAPINLATLSLSPPLQHHRRSSFSAENSASPPGSAEIMPVFPSFNFFPVSGSSGVATTTTSPTTLAMPFSIPAIRLTSEPDNDNDSSAIISNSNLGNDNFVRRSGSLHQPSSNPTSRRPSRQNSASSIASVASSSSSTKSLKRLSQNPIRCANCKTTHTSVWRRNLEGRTVCNSCGLYERIHGKPRPAEMHSSVVIRRERKKFLNPADAAAANDVAPSDTINRDGADDQI</sequence>
<dbReference type="GO" id="GO:0045944">
    <property type="term" value="P:positive regulation of transcription by RNA polymerase II"/>
    <property type="evidence" value="ECO:0007669"/>
    <property type="project" value="TreeGrafter"/>
</dbReference>
<evidence type="ECO:0000256" key="1">
    <source>
        <dbReference type="ARBA" id="ARBA00004123"/>
    </source>
</evidence>
<feature type="domain" description="GATA-type" evidence="8">
    <location>
        <begin position="394"/>
        <end position="447"/>
    </location>
</feature>
<evidence type="ECO:0000313" key="9">
    <source>
        <dbReference type="EMBL" id="KAJ3130670.1"/>
    </source>
</evidence>
<feature type="compositionally biased region" description="Basic and acidic residues" evidence="7">
    <location>
        <begin position="470"/>
        <end position="479"/>
    </location>
</feature>
<gene>
    <name evidence="9" type="primary">GATA6</name>
    <name evidence="9" type="ORF">HK100_007730</name>
</gene>
<dbReference type="InterPro" id="IPR013088">
    <property type="entry name" value="Znf_NHR/GATA"/>
</dbReference>
<dbReference type="PROSITE" id="PS00344">
    <property type="entry name" value="GATA_ZN_FINGER_1"/>
    <property type="match status" value="1"/>
</dbReference>
<dbReference type="SUPFAM" id="SSF57716">
    <property type="entry name" value="Glucocorticoid receptor-like (DNA-binding domain)"/>
    <property type="match status" value="1"/>
</dbReference>
<dbReference type="AlphaFoldDB" id="A0AAD5T551"/>
<dbReference type="GO" id="GO:0000122">
    <property type="term" value="P:negative regulation of transcription by RNA polymerase II"/>
    <property type="evidence" value="ECO:0007669"/>
    <property type="project" value="TreeGrafter"/>
</dbReference>
<keyword evidence="3 6" id="KW-0863">Zinc-finger</keyword>
<dbReference type="Pfam" id="PF00320">
    <property type="entry name" value="GATA"/>
    <property type="match status" value="1"/>
</dbReference>
<feature type="compositionally biased region" description="Low complexity" evidence="7">
    <location>
        <begin position="334"/>
        <end position="343"/>
    </location>
</feature>
<dbReference type="SMART" id="SM00401">
    <property type="entry name" value="ZnF_GATA"/>
    <property type="match status" value="1"/>
</dbReference>
<dbReference type="PANTHER" id="PTHR10071">
    <property type="entry name" value="TRANSCRIPTION FACTOR GATA FAMILY MEMBER"/>
    <property type="match status" value="1"/>
</dbReference>
<evidence type="ECO:0000256" key="4">
    <source>
        <dbReference type="ARBA" id="ARBA00022833"/>
    </source>
</evidence>
<dbReference type="CDD" id="cd00202">
    <property type="entry name" value="ZnF_GATA"/>
    <property type="match status" value="1"/>
</dbReference>
<evidence type="ECO:0000259" key="8">
    <source>
        <dbReference type="PROSITE" id="PS50114"/>
    </source>
</evidence>
<dbReference type="GO" id="GO:0000978">
    <property type="term" value="F:RNA polymerase II cis-regulatory region sequence-specific DNA binding"/>
    <property type="evidence" value="ECO:0007669"/>
    <property type="project" value="TreeGrafter"/>
</dbReference>
<name>A0AAD5T551_9FUNG</name>
<feature type="compositionally biased region" description="Low complexity" evidence="7">
    <location>
        <begin position="358"/>
        <end position="386"/>
    </location>
</feature>
<dbReference type="GO" id="GO:0000981">
    <property type="term" value="F:DNA-binding transcription factor activity, RNA polymerase II-specific"/>
    <property type="evidence" value="ECO:0007669"/>
    <property type="project" value="TreeGrafter"/>
</dbReference>
<feature type="region of interest" description="Disordered" evidence="7">
    <location>
        <begin position="67"/>
        <end position="95"/>
    </location>
</feature>
<keyword evidence="5" id="KW-0539">Nucleus</keyword>
<feature type="region of interest" description="Disordered" evidence="7">
    <location>
        <begin position="325"/>
        <end position="390"/>
    </location>
</feature>
<evidence type="ECO:0000256" key="2">
    <source>
        <dbReference type="ARBA" id="ARBA00022723"/>
    </source>
</evidence>
<reference evidence="9" key="1">
    <citation type="submission" date="2020-05" db="EMBL/GenBank/DDBJ databases">
        <title>Phylogenomic resolution of chytrid fungi.</title>
        <authorList>
            <person name="Stajich J.E."/>
            <person name="Amses K."/>
            <person name="Simmons R."/>
            <person name="Seto K."/>
            <person name="Myers J."/>
            <person name="Bonds A."/>
            <person name="Quandt C.A."/>
            <person name="Barry K."/>
            <person name="Liu P."/>
            <person name="Grigoriev I."/>
            <person name="Longcore J.E."/>
            <person name="James T.Y."/>
        </authorList>
    </citation>
    <scope>NUCLEOTIDE SEQUENCE</scope>
    <source>
        <strain evidence="9">JEL0513</strain>
    </source>
</reference>
<keyword evidence="2" id="KW-0479">Metal-binding</keyword>
<dbReference type="InterPro" id="IPR039355">
    <property type="entry name" value="Transcription_factor_GATA"/>
</dbReference>
<evidence type="ECO:0000256" key="7">
    <source>
        <dbReference type="SAM" id="MobiDB-lite"/>
    </source>
</evidence>
<feature type="compositionally biased region" description="Polar residues" evidence="7">
    <location>
        <begin position="30"/>
        <end position="43"/>
    </location>
</feature>
<protein>
    <submittedName>
        <fullName evidence="9">Transcription factor GATA-6</fullName>
    </submittedName>
</protein>
<feature type="region of interest" description="Disordered" evidence="7">
    <location>
        <begin position="457"/>
        <end position="479"/>
    </location>
</feature>
<proteinExistence type="predicted"/>
<dbReference type="Gene3D" id="3.30.50.10">
    <property type="entry name" value="Erythroid Transcription Factor GATA-1, subunit A"/>
    <property type="match status" value="1"/>
</dbReference>
<organism evidence="9 10">
    <name type="scientific">Physocladia obscura</name>
    <dbReference type="NCBI Taxonomy" id="109957"/>
    <lineage>
        <taxon>Eukaryota</taxon>
        <taxon>Fungi</taxon>
        <taxon>Fungi incertae sedis</taxon>
        <taxon>Chytridiomycota</taxon>
        <taxon>Chytridiomycota incertae sedis</taxon>
        <taxon>Chytridiomycetes</taxon>
        <taxon>Chytridiales</taxon>
        <taxon>Chytriomycetaceae</taxon>
        <taxon>Physocladia</taxon>
    </lineage>
</organism>
<dbReference type="EMBL" id="JADGJH010000367">
    <property type="protein sequence ID" value="KAJ3130670.1"/>
    <property type="molecule type" value="Genomic_DNA"/>
</dbReference>
<evidence type="ECO:0000256" key="5">
    <source>
        <dbReference type="ARBA" id="ARBA00023242"/>
    </source>
</evidence>
<dbReference type="Proteomes" id="UP001211907">
    <property type="component" value="Unassembled WGS sequence"/>
</dbReference>
<dbReference type="GO" id="GO:0008270">
    <property type="term" value="F:zinc ion binding"/>
    <property type="evidence" value="ECO:0007669"/>
    <property type="project" value="UniProtKB-KW"/>
</dbReference>
<feature type="compositionally biased region" description="Low complexity" evidence="7">
    <location>
        <begin position="457"/>
        <end position="466"/>
    </location>
</feature>
<dbReference type="GO" id="GO:0005634">
    <property type="term" value="C:nucleus"/>
    <property type="evidence" value="ECO:0007669"/>
    <property type="project" value="UniProtKB-SubCell"/>
</dbReference>
<accession>A0AAD5T551</accession>